<name>A0A521G1Y7_9BACT</name>
<proteinExistence type="predicted"/>
<evidence type="ECO:0000313" key="1">
    <source>
        <dbReference type="EMBL" id="TAA75025.1"/>
    </source>
</evidence>
<sequence length="29" mass="3397">MFRLSDLSKNSSEKYLLSVGQHCTDFVQY</sequence>
<dbReference type="EMBL" id="NQJD01000013">
    <property type="protein sequence ID" value="TAA75025.1"/>
    <property type="molecule type" value="Genomic_DNA"/>
</dbReference>
<evidence type="ECO:0000313" key="2">
    <source>
        <dbReference type="Proteomes" id="UP000316238"/>
    </source>
</evidence>
<dbReference type="AlphaFoldDB" id="A0A521G1Y7"/>
<protein>
    <submittedName>
        <fullName evidence="1">Uncharacterized protein</fullName>
    </submittedName>
</protein>
<gene>
    <name evidence="1" type="ORF">CDV28_11354</name>
</gene>
<organism evidence="1 2">
    <name type="scientific">Candidatus Electronema aureum</name>
    <dbReference type="NCBI Taxonomy" id="2005002"/>
    <lineage>
        <taxon>Bacteria</taxon>
        <taxon>Pseudomonadati</taxon>
        <taxon>Thermodesulfobacteriota</taxon>
        <taxon>Desulfobulbia</taxon>
        <taxon>Desulfobulbales</taxon>
        <taxon>Desulfobulbaceae</taxon>
        <taxon>Candidatus Electronema</taxon>
    </lineage>
</organism>
<accession>A0A521G1Y7</accession>
<reference evidence="1" key="1">
    <citation type="submission" date="2017-07" db="EMBL/GenBank/DDBJ databases">
        <title>The cable genome - Insights into the physiology and evolution of filamentous bacteria capable of sulfide oxidation via long distance electron transfer.</title>
        <authorList>
            <person name="Thorup C."/>
            <person name="Bjerg J.T."/>
            <person name="Schreiber L."/>
            <person name="Nielsen L.P."/>
            <person name="Kjeldsen K.U."/>
            <person name="Boesen T."/>
            <person name="Boggild A."/>
            <person name="Meysman F."/>
            <person name="Geelhoed J."/>
            <person name="Schramm A."/>
        </authorList>
    </citation>
    <scope>NUCLEOTIDE SEQUENCE [LARGE SCALE GENOMIC DNA]</scope>
    <source>
        <strain evidence="1">GS</strain>
    </source>
</reference>
<comment type="caution">
    <text evidence="1">The sequence shown here is derived from an EMBL/GenBank/DDBJ whole genome shotgun (WGS) entry which is preliminary data.</text>
</comment>
<keyword evidence="2" id="KW-1185">Reference proteome</keyword>
<dbReference type="Proteomes" id="UP000316238">
    <property type="component" value="Unassembled WGS sequence"/>
</dbReference>